<keyword evidence="3" id="KW-0479">Metal-binding</keyword>
<reference evidence="7" key="1">
    <citation type="submission" date="2018-05" db="EMBL/GenBank/DDBJ databases">
        <authorList>
            <person name="Hao L."/>
        </authorList>
    </citation>
    <scope>NUCLEOTIDE SEQUENCE [LARGE SCALE GENOMIC DNA]</scope>
</reference>
<dbReference type="EMBL" id="LS483254">
    <property type="protein sequence ID" value="SQD92908.1"/>
    <property type="molecule type" value="Genomic_DNA"/>
</dbReference>
<proteinExistence type="inferred from homology"/>
<organism evidence="6 7">
    <name type="scientific">Candidatus Bipolaricaulis anaerobius</name>
    <dbReference type="NCBI Taxonomy" id="2026885"/>
    <lineage>
        <taxon>Bacteria</taxon>
        <taxon>Candidatus Bipolaricaulota</taxon>
        <taxon>Candidatus Bipolaricaulia</taxon>
        <taxon>Candidatus Bipolaricaulales</taxon>
        <taxon>Candidatus Bipolaricaulaceae</taxon>
        <taxon>Candidatus Bipolaricaulis</taxon>
    </lineage>
</organism>
<evidence type="ECO:0000256" key="4">
    <source>
        <dbReference type="ARBA" id="ARBA00022837"/>
    </source>
</evidence>
<evidence type="ECO:0000313" key="7">
    <source>
        <dbReference type="Proteomes" id="UP000249818"/>
    </source>
</evidence>
<dbReference type="Proteomes" id="UP000249818">
    <property type="component" value="Chromosome BARAN1"/>
</dbReference>
<evidence type="ECO:0000256" key="3">
    <source>
        <dbReference type="ARBA" id="ARBA00022723"/>
    </source>
</evidence>
<accession>A0A2X3KWD7</accession>
<evidence type="ECO:0000259" key="5">
    <source>
        <dbReference type="Pfam" id="PF01951"/>
    </source>
</evidence>
<dbReference type="KEGG" id="bana:BARAN1_0884"/>
<dbReference type="AlphaFoldDB" id="A0A2X3KWD7"/>
<sequence length="141" mass="15572">MMPYEILDHEADAGVRGIGATLDEAFAEAARGMFSLMADLAQVRAEREVEIEAHGDTLEGLLVAWLGELLRERDVRGMLFSRFAVCIVGEDSRWHLVGRAWGERMDPGRHELGVEVKAATYAGVRVAKRGDAYIAQCIVDL</sequence>
<dbReference type="SUPFAM" id="SSF69819">
    <property type="entry name" value="MTH1598-like"/>
    <property type="match status" value="1"/>
</dbReference>
<evidence type="ECO:0000313" key="6">
    <source>
        <dbReference type="EMBL" id="SQD92908.1"/>
    </source>
</evidence>
<protein>
    <submittedName>
        <fullName evidence="6">Protein archease</fullName>
    </submittedName>
</protein>
<feature type="domain" description="Archease" evidence="5">
    <location>
        <begin position="4"/>
        <end position="141"/>
    </location>
</feature>
<comment type="similarity">
    <text evidence="1">Belongs to the archease family.</text>
</comment>
<gene>
    <name evidence="6" type="ORF">BARAN1_0884</name>
</gene>
<evidence type="ECO:0000256" key="1">
    <source>
        <dbReference type="ARBA" id="ARBA00007963"/>
    </source>
</evidence>
<dbReference type="GO" id="GO:0046872">
    <property type="term" value="F:metal ion binding"/>
    <property type="evidence" value="ECO:0007669"/>
    <property type="project" value="UniProtKB-KW"/>
</dbReference>
<dbReference type="Pfam" id="PF01951">
    <property type="entry name" value="Archease"/>
    <property type="match status" value="1"/>
</dbReference>
<dbReference type="GO" id="GO:0008033">
    <property type="term" value="P:tRNA processing"/>
    <property type="evidence" value="ECO:0007669"/>
    <property type="project" value="UniProtKB-KW"/>
</dbReference>
<keyword evidence="7" id="KW-1185">Reference proteome</keyword>
<dbReference type="InterPro" id="IPR036820">
    <property type="entry name" value="Archease_dom_sf"/>
</dbReference>
<dbReference type="Gene3D" id="3.55.10.10">
    <property type="entry name" value="Archease domain"/>
    <property type="match status" value="1"/>
</dbReference>
<keyword evidence="4" id="KW-0106">Calcium</keyword>
<dbReference type="PANTHER" id="PTHR12682:SF11">
    <property type="entry name" value="PROTEIN ARCHEASE"/>
    <property type="match status" value="1"/>
</dbReference>
<keyword evidence="2" id="KW-0819">tRNA processing</keyword>
<dbReference type="NCBIfam" id="NF001617">
    <property type="entry name" value="PRK00407.1"/>
    <property type="match status" value="1"/>
</dbReference>
<dbReference type="InterPro" id="IPR002804">
    <property type="entry name" value="Archease"/>
</dbReference>
<dbReference type="PANTHER" id="PTHR12682">
    <property type="entry name" value="ARCHEASE"/>
    <property type="match status" value="1"/>
</dbReference>
<name>A0A2X3KWD7_9BACT</name>
<evidence type="ECO:0000256" key="2">
    <source>
        <dbReference type="ARBA" id="ARBA00022694"/>
    </source>
</evidence>
<dbReference type="InterPro" id="IPR023572">
    <property type="entry name" value="Archease_dom"/>
</dbReference>